<dbReference type="PANTHER" id="PTHR35870">
    <property type="entry name" value="PROTEIN, PUTATIVE (AFU_ORTHOLOGUE AFUA_5G03330)-RELATED"/>
    <property type="match status" value="1"/>
</dbReference>
<name>A0A1X2HUR8_SYNRA</name>
<comment type="caution">
    <text evidence="2">The sequence shown here is derived from an EMBL/GenBank/DDBJ whole genome shotgun (WGS) entry which is preliminary data.</text>
</comment>
<dbReference type="STRING" id="13706.A0A1X2HUR8"/>
<dbReference type="GO" id="GO:0016491">
    <property type="term" value="F:oxidoreductase activity"/>
    <property type="evidence" value="ECO:0007669"/>
    <property type="project" value="UniProtKB-KW"/>
</dbReference>
<gene>
    <name evidence="2" type="ORF">BCR43DRAFT_560041</name>
</gene>
<organism evidence="2 3">
    <name type="scientific">Syncephalastrum racemosum</name>
    <name type="common">Filamentous fungus</name>
    <dbReference type="NCBI Taxonomy" id="13706"/>
    <lineage>
        <taxon>Eukaryota</taxon>
        <taxon>Fungi</taxon>
        <taxon>Fungi incertae sedis</taxon>
        <taxon>Mucoromycota</taxon>
        <taxon>Mucoromycotina</taxon>
        <taxon>Mucoromycetes</taxon>
        <taxon>Mucorales</taxon>
        <taxon>Syncephalastraceae</taxon>
        <taxon>Syncephalastrum</taxon>
    </lineage>
</organism>
<evidence type="ECO:0000256" key="1">
    <source>
        <dbReference type="ARBA" id="ARBA00023002"/>
    </source>
</evidence>
<sequence length="392" mass="44263">MTSIETTRLHPLPLNLNGSSDCSRELLQNMVQKQHTLFSMEDRDQSNVFIRVLVALHELGAPETHLARIYGHLYPEQPPLLPRRRSMVNITPETWQDYLGCREYYEDYLYFFDNRVRELGLDETLERYFYTTVLTESMGSQLQPLVHLVFGIQQALPQVVTQALAYLASTFLSVSDLMTHEELPHGTIGAERLLFDLVEVDQRFNGKIEGGHTFHSAAKVLTNSKGDLLQTYLEAWNGDWEELITVAVDLLVIGSRTDSNNVELDWFLSGGQLLESALAIRALTALRPALSSRLMQLQFLATLISYVIQGRPRHHHRGVDSAKDAGDTNLRDWSACIAHIISSGDPKPILAISALSRVRDQRPEKALQAANRLADFCAREGTWIKGGIGWRQ</sequence>
<dbReference type="AlphaFoldDB" id="A0A1X2HUR8"/>
<dbReference type="InterPro" id="IPR025337">
    <property type="entry name" value="Questin_oxidase-like"/>
</dbReference>
<reference evidence="2 3" key="1">
    <citation type="submission" date="2016-07" db="EMBL/GenBank/DDBJ databases">
        <title>Pervasive Adenine N6-methylation of Active Genes in Fungi.</title>
        <authorList>
            <consortium name="DOE Joint Genome Institute"/>
            <person name="Mondo S.J."/>
            <person name="Dannebaum R.O."/>
            <person name="Kuo R.C."/>
            <person name="Labutti K."/>
            <person name="Haridas S."/>
            <person name="Kuo A."/>
            <person name="Salamov A."/>
            <person name="Ahrendt S.R."/>
            <person name="Lipzen A."/>
            <person name="Sullivan W."/>
            <person name="Andreopoulos W.B."/>
            <person name="Clum A."/>
            <person name="Lindquist E."/>
            <person name="Daum C."/>
            <person name="Ramamoorthy G.K."/>
            <person name="Gryganskyi A."/>
            <person name="Culley D."/>
            <person name="Magnuson J.K."/>
            <person name="James T.Y."/>
            <person name="O'Malley M.A."/>
            <person name="Stajich J.E."/>
            <person name="Spatafora J.W."/>
            <person name="Visel A."/>
            <person name="Grigoriev I.V."/>
        </authorList>
    </citation>
    <scope>NUCLEOTIDE SEQUENCE [LARGE SCALE GENOMIC DNA]</scope>
    <source>
        <strain evidence="2 3">NRRL 2496</strain>
    </source>
</reference>
<dbReference type="OrthoDB" id="10004862at2759"/>
<keyword evidence="3" id="KW-1185">Reference proteome</keyword>
<dbReference type="Proteomes" id="UP000242180">
    <property type="component" value="Unassembled WGS sequence"/>
</dbReference>
<evidence type="ECO:0000313" key="3">
    <source>
        <dbReference type="Proteomes" id="UP000242180"/>
    </source>
</evidence>
<dbReference type="InParanoid" id="A0A1X2HUR8"/>
<dbReference type="PANTHER" id="PTHR35870:SF1">
    <property type="entry name" value="PROTEIN, PUTATIVE (AFU_ORTHOLOGUE AFUA_5G03330)-RELATED"/>
    <property type="match status" value="1"/>
</dbReference>
<keyword evidence="1" id="KW-0560">Oxidoreductase</keyword>
<proteinExistence type="predicted"/>
<evidence type="ECO:0000313" key="2">
    <source>
        <dbReference type="EMBL" id="ORZ03317.1"/>
    </source>
</evidence>
<dbReference type="EMBL" id="MCGN01000001">
    <property type="protein sequence ID" value="ORZ03317.1"/>
    <property type="molecule type" value="Genomic_DNA"/>
</dbReference>
<protein>
    <submittedName>
        <fullName evidence="2">Uncharacterized protein</fullName>
    </submittedName>
</protein>
<dbReference type="OMA" id="DIVHENH"/>
<dbReference type="Pfam" id="PF14027">
    <property type="entry name" value="Questin_oxidase"/>
    <property type="match status" value="1"/>
</dbReference>
<accession>A0A1X2HUR8</accession>